<evidence type="ECO:0000313" key="2">
    <source>
        <dbReference type="Proteomes" id="UP000037939"/>
    </source>
</evidence>
<gene>
    <name evidence="1" type="ORF">WG78_08700</name>
</gene>
<name>A0A0N0GNW9_9NEIS</name>
<dbReference type="Proteomes" id="UP000037939">
    <property type="component" value="Unassembled WGS sequence"/>
</dbReference>
<keyword evidence="2" id="KW-1185">Reference proteome</keyword>
<organism evidence="1 2">
    <name type="scientific">Amantichitinum ursilacus</name>
    <dbReference type="NCBI Taxonomy" id="857265"/>
    <lineage>
        <taxon>Bacteria</taxon>
        <taxon>Pseudomonadati</taxon>
        <taxon>Pseudomonadota</taxon>
        <taxon>Betaproteobacteria</taxon>
        <taxon>Neisseriales</taxon>
        <taxon>Chitinibacteraceae</taxon>
        <taxon>Amantichitinum</taxon>
    </lineage>
</organism>
<proteinExistence type="predicted"/>
<reference evidence="1 2" key="1">
    <citation type="submission" date="2015-07" db="EMBL/GenBank/DDBJ databases">
        <title>Draft genome sequence of the Amantichitinum ursilacus IGB-41, a new chitin-degrading bacterium.</title>
        <authorList>
            <person name="Kirstahler P."/>
            <person name="Guenther M."/>
            <person name="Grumaz C."/>
            <person name="Rupp S."/>
            <person name="Zibek S."/>
            <person name="Sohn K."/>
        </authorList>
    </citation>
    <scope>NUCLEOTIDE SEQUENCE [LARGE SCALE GENOMIC DNA]</scope>
    <source>
        <strain evidence="1 2">IGB-41</strain>
    </source>
</reference>
<dbReference type="EMBL" id="LAQT01000007">
    <property type="protein sequence ID" value="KPC53156.1"/>
    <property type="molecule type" value="Genomic_DNA"/>
</dbReference>
<dbReference type="RefSeq" id="WP_152969130.1">
    <property type="nucleotide sequence ID" value="NZ_LAQT01000007.1"/>
</dbReference>
<sequence>MKKLRFSNEYGVPPFFCPDAEAMGFMEASEPGISSQLSAEIESWDTIFQSTFHDDYPPDSGFKTKVN</sequence>
<evidence type="ECO:0000313" key="1">
    <source>
        <dbReference type="EMBL" id="KPC53156.1"/>
    </source>
</evidence>
<accession>A0A0N0GNW9</accession>
<dbReference type="STRING" id="857265.WG78_08700"/>
<dbReference type="AlphaFoldDB" id="A0A0N0GNW9"/>
<comment type="caution">
    <text evidence="1">The sequence shown here is derived from an EMBL/GenBank/DDBJ whole genome shotgun (WGS) entry which is preliminary data.</text>
</comment>
<protein>
    <submittedName>
        <fullName evidence="1">Uncharacterized protein</fullName>
    </submittedName>
</protein>
<dbReference type="OrthoDB" id="1150977at2"/>